<dbReference type="SUPFAM" id="SSF54506">
    <property type="entry name" value="Diaminopimelate epimerase-like"/>
    <property type="match status" value="1"/>
</dbReference>
<name>A0ABT2CVP9_9BURK</name>
<keyword evidence="2" id="KW-1185">Reference proteome</keyword>
<proteinExistence type="predicted"/>
<gene>
    <name evidence="1" type="ORF">NX778_08120</name>
</gene>
<comment type="caution">
    <text evidence="1">The sequence shown here is derived from an EMBL/GenBank/DDBJ whole genome shotgun (WGS) entry which is preliminary data.</text>
</comment>
<dbReference type="Gene3D" id="3.10.310.10">
    <property type="entry name" value="Diaminopimelate Epimerase, Chain A, domain 1"/>
    <property type="match status" value="2"/>
</dbReference>
<dbReference type="RefSeq" id="WP_258811218.1">
    <property type="nucleotide sequence ID" value="NZ_JANUGU010000002.1"/>
</dbReference>
<organism evidence="1 2">
    <name type="scientific">Massilia terrae</name>
    <dbReference type="NCBI Taxonomy" id="1811224"/>
    <lineage>
        <taxon>Bacteria</taxon>
        <taxon>Pseudomonadati</taxon>
        <taxon>Pseudomonadota</taxon>
        <taxon>Betaproteobacteria</taxon>
        <taxon>Burkholderiales</taxon>
        <taxon>Oxalobacteraceae</taxon>
        <taxon>Telluria group</taxon>
        <taxon>Massilia</taxon>
    </lineage>
</organism>
<dbReference type="Pfam" id="PF02567">
    <property type="entry name" value="PhzC-PhzF"/>
    <property type="match status" value="1"/>
</dbReference>
<accession>A0ABT2CVP9</accession>
<protein>
    <submittedName>
        <fullName evidence="1">PhzF family phenazine biosynthesis protein</fullName>
    </submittedName>
</protein>
<dbReference type="PIRSF" id="PIRSF016184">
    <property type="entry name" value="PhzC_PhzF"/>
    <property type="match status" value="1"/>
</dbReference>
<dbReference type="Proteomes" id="UP001204621">
    <property type="component" value="Unassembled WGS sequence"/>
</dbReference>
<evidence type="ECO:0000313" key="1">
    <source>
        <dbReference type="EMBL" id="MCS0658027.1"/>
    </source>
</evidence>
<dbReference type="InterPro" id="IPR003719">
    <property type="entry name" value="Phenazine_PhzF-like"/>
</dbReference>
<evidence type="ECO:0000313" key="2">
    <source>
        <dbReference type="Proteomes" id="UP001204621"/>
    </source>
</evidence>
<dbReference type="EMBL" id="JANUGU010000002">
    <property type="protein sequence ID" value="MCS0658027.1"/>
    <property type="molecule type" value="Genomic_DNA"/>
</dbReference>
<sequence>MRTTSLLCFGSAAGGGNPALVVADGPADPAARQALARARNTTVVCIDRAAGAEGHAAAGAPPVLDYWYPHTRSPLCLHATLAAAAVLFAEGRTSFPRTRQPHLAGTPPTLAVTTAMRAQPLVLSRAGDDYYVRLAVQPAPTLARLPGLAALLGQPVIPASAPQVASVGSPKLLVEVADAATLHGLRPDLAAISAWGKAAGVNGIYAWCRHPDGRYEGRNFNHLDPALEDSATGVAAGALTVLLGHGLTLQQGRATGRDCLIRTRIEHGAILIGGRVTPLP</sequence>
<reference evidence="1 2" key="1">
    <citation type="submission" date="2022-08" db="EMBL/GenBank/DDBJ databases">
        <title>Reclassification of Massilia species as members of the genera Telluria, Duganella, Pseudoduganella, Mokoshia gen. nov. and Zemynaea gen. nov. using orthogonal and non-orthogonal genome-based approaches.</title>
        <authorList>
            <person name="Bowman J.P."/>
        </authorList>
    </citation>
    <scope>NUCLEOTIDE SEQUENCE [LARGE SCALE GENOMIC DNA]</scope>
    <source>
        <strain evidence="1 2">JCM 31606</strain>
    </source>
</reference>